<dbReference type="SUPFAM" id="SSF52833">
    <property type="entry name" value="Thioredoxin-like"/>
    <property type="match status" value="1"/>
</dbReference>
<comment type="function">
    <text evidence="1">Accessory subunit of the mitochondrial membrane respiratory chain NADH dehydrogenase (Complex I), that is believed not to be involved in catalysis. Complex I functions in the transfer of electrons from NADH to the respiratory chain. The immediate electron acceptor for the enzyme is believed to be ubiquinone.</text>
</comment>
<dbReference type="GeneID" id="36517133"/>
<evidence type="ECO:0000256" key="5">
    <source>
        <dbReference type="ARBA" id="ARBA00022660"/>
    </source>
</evidence>
<feature type="domain" description="Ribosomal protein/NADH dehydrogenase" evidence="10">
    <location>
        <begin position="19"/>
        <end position="90"/>
    </location>
</feature>
<name>A0A2T0FLB0_9ASCO</name>
<dbReference type="Gene3D" id="3.40.30.10">
    <property type="entry name" value="Glutaredoxin"/>
    <property type="match status" value="1"/>
</dbReference>
<evidence type="ECO:0000256" key="3">
    <source>
        <dbReference type="ARBA" id="ARBA00008939"/>
    </source>
</evidence>
<organism evidence="11 12">
    <name type="scientific">Wickerhamiella sorbophila</name>
    <dbReference type="NCBI Taxonomy" id="45607"/>
    <lineage>
        <taxon>Eukaryota</taxon>
        <taxon>Fungi</taxon>
        <taxon>Dikarya</taxon>
        <taxon>Ascomycota</taxon>
        <taxon>Saccharomycotina</taxon>
        <taxon>Dipodascomycetes</taxon>
        <taxon>Dipodascales</taxon>
        <taxon>Trichomonascaceae</taxon>
        <taxon>Wickerhamiella</taxon>
    </lineage>
</organism>
<evidence type="ECO:0000256" key="4">
    <source>
        <dbReference type="ARBA" id="ARBA00022448"/>
    </source>
</evidence>
<evidence type="ECO:0000256" key="6">
    <source>
        <dbReference type="ARBA" id="ARBA00022792"/>
    </source>
</evidence>
<dbReference type="GO" id="GO:0005743">
    <property type="term" value="C:mitochondrial inner membrane"/>
    <property type="evidence" value="ECO:0007669"/>
    <property type="project" value="UniProtKB-SubCell"/>
</dbReference>
<keyword evidence="5" id="KW-0679">Respiratory chain</keyword>
<evidence type="ECO:0000256" key="1">
    <source>
        <dbReference type="ARBA" id="ARBA00003195"/>
    </source>
</evidence>
<keyword evidence="8" id="KW-0496">Mitochondrion</keyword>
<dbReference type="OrthoDB" id="10250268at2759"/>
<dbReference type="PANTHER" id="PTHR12878">
    <property type="entry name" value="NADH-UBIQUINONE OXIDOREDUCTASE B8 SUBUNIT"/>
    <property type="match status" value="1"/>
</dbReference>
<keyword evidence="11" id="KW-0830">Ubiquinone</keyword>
<dbReference type="PANTHER" id="PTHR12878:SF0">
    <property type="entry name" value="NADH DEHYDROGENASE [UBIQUINONE] 1 ALPHA SUBCOMPLEX SUBUNIT 2"/>
    <property type="match status" value="1"/>
</dbReference>
<comment type="subcellular location">
    <subcellularLocation>
        <location evidence="2">Mitochondrion inner membrane</location>
        <topology evidence="2">Peripheral membrane protein</topology>
        <orientation evidence="2">Matrix side</orientation>
    </subcellularLocation>
</comment>
<reference evidence="11 12" key="1">
    <citation type="submission" date="2017-04" db="EMBL/GenBank/DDBJ databases">
        <title>Genome sequencing of [Candida] sorbophila.</title>
        <authorList>
            <person name="Ahn J.O."/>
        </authorList>
    </citation>
    <scope>NUCLEOTIDE SEQUENCE [LARGE SCALE GENOMIC DNA]</scope>
    <source>
        <strain evidence="11 12">DS02</strain>
    </source>
</reference>
<evidence type="ECO:0000313" key="11">
    <source>
        <dbReference type="EMBL" id="PRT55765.1"/>
    </source>
</evidence>
<evidence type="ECO:0000313" key="12">
    <source>
        <dbReference type="Proteomes" id="UP000238350"/>
    </source>
</evidence>
<sequence length="90" mass="10113">MSKYVFPKALKELRIHFSQSGPGSETIKTFLTKTYPALKKNNPNTPILIREALGIKPVAYARFEYGQEAKADLSNASDVATTLKELIERR</sequence>
<evidence type="ECO:0000256" key="2">
    <source>
        <dbReference type="ARBA" id="ARBA00004443"/>
    </source>
</evidence>
<dbReference type="InterPro" id="IPR036249">
    <property type="entry name" value="Thioredoxin-like_sf"/>
</dbReference>
<comment type="similarity">
    <text evidence="3">Belongs to the complex I NDUFA2 subunit family.</text>
</comment>
<keyword evidence="6" id="KW-0999">Mitochondrion inner membrane</keyword>
<dbReference type="InterPro" id="IPR016464">
    <property type="entry name" value="NADH_Ub_cplx-1_asu_su-2"/>
</dbReference>
<gene>
    <name evidence="11" type="ORF">B9G98_03385</name>
</gene>
<dbReference type="EMBL" id="NDIQ01000022">
    <property type="protein sequence ID" value="PRT55765.1"/>
    <property type="molecule type" value="Genomic_DNA"/>
</dbReference>
<dbReference type="Pfam" id="PF05047">
    <property type="entry name" value="L51_S25_CI-B8"/>
    <property type="match status" value="1"/>
</dbReference>
<dbReference type="STRING" id="45607.A0A2T0FLB0"/>
<dbReference type="AlphaFoldDB" id="A0A2T0FLB0"/>
<evidence type="ECO:0000256" key="9">
    <source>
        <dbReference type="ARBA" id="ARBA00023136"/>
    </source>
</evidence>
<comment type="caution">
    <text evidence="11">The sequence shown here is derived from an EMBL/GenBank/DDBJ whole genome shotgun (WGS) entry which is preliminary data.</text>
</comment>
<dbReference type="PIRSF" id="PIRSF005822">
    <property type="entry name" value="NDUA2"/>
    <property type="match status" value="1"/>
</dbReference>
<evidence type="ECO:0000259" key="10">
    <source>
        <dbReference type="SMART" id="SM00916"/>
    </source>
</evidence>
<dbReference type="Proteomes" id="UP000238350">
    <property type="component" value="Unassembled WGS sequence"/>
</dbReference>
<dbReference type="RefSeq" id="XP_024665710.1">
    <property type="nucleotide sequence ID" value="XM_024809942.1"/>
</dbReference>
<evidence type="ECO:0000256" key="8">
    <source>
        <dbReference type="ARBA" id="ARBA00023128"/>
    </source>
</evidence>
<dbReference type="SMART" id="SM00916">
    <property type="entry name" value="L51_S25_CI-B8"/>
    <property type="match status" value="1"/>
</dbReference>
<keyword evidence="7" id="KW-0249">Electron transport</keyword>
<accession>A0A2T0FLB0</accession>
<keyword evidence="4" id="KW-0813">Transport</keyword>
<keyword evidence="9" id="KW-0472">Membrane</keyword>
<keyword evidence="12" id="KW-1185">Reference proteome</keyword>
<evidence type="ECO:0000256" key="7">
    <source>
        <dbReference type="ARBA" id="ARBA00022982"/>
    </source>
</evidence>
<dbReference type="InterPro" id="IPR007741">
    <property type="entry name" value="Ribosomal_mL43/mS25/NADH_DH"/>
</dbReference>
<proteinExistence type="inferred from homology"/>
<protein>
    <submittedName>
        <fullName evidence="11">NADH-ubiquinone oxidoreductase 10 subunit</fullName>
    </submittedName>
</protein>